<dbReference type="HOGENOM" id="CLU_000445_52_2_1"/>
<dbReference type="Gene3D" id="1.10.10.10">
    <property type="entry name" value="Winged helix-like DNA-binding domain superfamily/Winged helix DNA-binding domain"/>
    <property type="match status" value="1"/>
</dbReference>
<keyword evidence="6" id="KW-0489">Methyltransferase</keyword>
<keyword evidence="9" id="KW-0234">DNA repair</keyword>
<evidence type="ECO:0000256" key="3">
    <source>
        <dbReference type="ARBA" id="ARBA00008711"/>
    </source>
</evidence>
<evidence type="ECO:0000256" key="8">
    <source>
        <dbReference type="ARBA" id="ARBA00022763"/>
    </source>
</evidence>
<comment type="function">
    <text evidence="2">Involved in the cellular defense against the biological effects of O6-methylguanine (O6-MeG) and O4-methylthymine (O4-MeT) in DNA. Repairs the methylated nucleobase in DNA by stoichiometrically transferring the methyl group to a cysteine residue in the enzyme. This is a suicide reaction: the enzyme is irreversibly inactivated.</text>
</comment>
<accession>H2XKV9</accession>
<dbReference type="Ensembl" id="ENSCINT00000030309.1">
    <property type="protein sequence ID" value="ENSCINP00000030291.1"/>
    <property type="gene ID" value="ENSCING00000020477.1"/>
</dbReference>
<dbReference type="FunCoup" id="H2XKV9">
    <property type="interactions" value="32"/>
</dbReference>
<name>H2XKV9_CIOIN</name>
<comment type="catalytic activity">
    <reaction evidence="12">
        <text>a 6-O-methyl-2'-deoxyguanosine in DNA + L-cysteinyl-[protein] = S-methyl-L-cysteinyl-[protein] + a 2'-deoxyguanosine in DNA</text>
        <dbReference type="Rhea" id="RHEA:24000"/>
        <dbReference type="Rhea" id="RHEA-COMP:10131"/>
        <dbReference type="Rhea" id="RHEA-COMP:10132"/>
        <dbReference type="Rhea" id="RHEA-COMP:11367"/>
        <dbReference type="Rhea" id="RHEA-COMP:11368"/>
        <dbReference type="ChEBI" id="CHEBI:29950"/>
        <dbReference type="ChEBI" id="CHEBI:82612"/>
        <dbReference type="ChEBI" id="CHEBI:85445"/>
        <dbReference type="ChEBI" id="CHEBI:85448"/>
        <dbReference type="EC" id="2.1.1.63"/>
    </reaction>
</comment>
<dbReference type="GO" id="GO:0003908">
    <property type="term" value="F:methylated-DNA-[protein]-cysteine S-methyltransferase activity"/>
    <property type="evidence" value="ECO:0000318"/>
    <property type="project" value="GO_Central"/>
</dbReference>
<dbReference type="InterPro" id="IPR001497">
    <property type="entry name" value="MethylDNA_cys_MeTrfase_AS"/>
</dbReference>
<reference evidence="14" key="3">
    <citation type="submission" date="2025-08" db="UniProtKB">
        <authorList>
            <consortium name="Ensembl"/>
        </authorList>
    </citation>
    <scope>IDENTIFICATION</scope>
</reference>
<dbReference type="Pfam" id="PF01035">
    <property type="entry name" value="DNA_binding_1"/>
    <property type="match status" value="1"/>
</dbReference>
<dbReference type="EMBL" id="EAAA01000632">
    <property type="status" value="NOT_ANNOTATED_CDS"/>
    <property type="molecule type" value="Genomic_DNA"/>
</dbReference>
<evidence type="ECO:0000256" key="12">
    <source>
        <dbReference type="ARBA" id="ARBA00049348"/>
    </source>
</evidence>
<dbReference type="PANTHER" id="PTHR46460">
    <property type="entry name" value="METHYLATED-DNA--PROTEIN-CYSTEINE METHYLTRANSFERASE"/>
    <property type="match status" value="1"/>
</dbReference>
<evidence type="ECO:0000256" key="2">
    <source>
        <dbReference type="ARBA" id="ARBA00003317"/>
    </source>
</evidence>
<evidence type="ECO:0000313" key="14">
    <source>
        <dbReference type="Ensembl" id="ENSCINP00000030291.1"/>
    </source>
</evidence>
<protein>
    <recommendedName>
        <fullName evidence="5">Methylated-DNA--protein-cysteine methyltransferase</fullName>
        <ecNumber evidence="4">2.1.1.63</ecNumber>
    </recommendedName>
    <alternativeName>
        <fullName evidence="10">6-O-methylguanine-DNA methyltransferase</fullName>
    </alternativeName>
    <alternativeName>
        <fullName evidence="11">O-6-methylguanine-DNA-alkyltransferase</fullName>
    </alternativeName>
</protein>
<dbReference type="GeneTree" id="ENSGT00390000015799"/>
<evidence type="ECO:0000256" key="9">
    <source>
        <dbReference type="ARBA" id="ARBA00023204"/>
    </source>
</evidence>
<keyword evidence="7" id="KW-0808">Transferase</keyword>
<reference evidence="14" key="2">
    <citation type="journal article" date="2008" name="Genome Biol.">
        <title>Improved genome assembly and evidence-based global gene model set for the chordate Ciona intestinalis: new insight into intron and operon populations.</title>
        <authorList>
            <person name="Satou Y."/>
            <person name="Mineta K."/>
            <person name="Ogasawara M."/>
            <person name="Sasakura Y."/>
            <person name="Shoguchi E."/>
            <person name="Ueno K."/>
            <person name="Yamada L."/>
            <person name="Matsumoto J."/>
            <person name="Wasserscheid J."/>
            <person name="Dewar K."/>
            <person name="Wiley G.B."/>
            <person name="Macmil S.L."/>
            <person name="Roe B.A."/>
            <person name="Zeller R.W."/>
            <person name="Hastings K.E."/>
            <person name="Lemaire P."/>
            <person name="Lindquist E."/>
            <person name="Endo T."/>
            <person name="Hotta K."/>
            <person name="Inaba K."/>
        </authorList>
    </citation>
    <scope>NUCLEOTIDE SEQUENCE [LARGE SCALE GENOMIC DNA]</scope>
    <source>
        <strain evidence="14">wild type</strain>
    </source>
</reference>
<evidence type="ECO:0000256" key="11">
    <source>
        <dbReference type="ARBA" id="ARBA00031621"/>
    </source>
</evidence>
<dbReference type="SUPFAM" id="SSF46767">
    <property type="entry name" value="Methylated DNA-protein cysteine methyltransferase, C-terminal domain"/>
    <property type="match status" value="1"/>
</dbReference>
<sequence>MNKLCQQSYISMETPIGIVSLIHTSRGIKEINLDKSVNHDPDIVNHNMTNYSVSIESSSGPLTECAQDSIRWVEMFFDPKSNSYLKVPAIDNEIVKKDNFTGRVLRSLMENTERGTTVSYAKLAAMCGSPKACRAVGQAMRANPIPLLVPCHRVIASDGGLGHYMSGKGDNIKSWLLEFE</sequence>
<feature type="domain" description="Methylated-DNA-[protein]-cysteine S-methyltransferase DNA binding" evidence="13">
    <location>
        <begin position="100"/>
        <end position="180"/>
    </location>
</feature>
<dbReference type="GO" id="GO:0032259">
    <property type="term" value="P:methylation"/>
    <property type="evidence" value="ECO:0007669"/>
    <property type="project" value="UniProtKB-KW"/>
</dbReference>
<dbReference type="CDD" id="cd06445">
    <property type="entry name" value="ATase"/>
    <property type="match status" value="1"/>
</dbReference>
<keyword evidence="15" id="KW-1185">Reference proteome</keyword>
<proteinExistence type="inferred from homology"/>
<comment type="catalytic activity">
    <reaction evidence="1">
        <text>a 4-O-methyl-thymidine in DNA + L-cysteinyl-[protein] = a thymidine in DNA + S-methyl-L-cysteinyl-[protein]</text>
        <dbReference type="Rhea" id="RHEA:53428"/>
        <dbReference type="Rhea" id="RHEA-COMP:10131"/>
        <dbReference type="Rhea" id="RHEA-COMP:10132"/>
        <dbReference type="Rhea" id="RHEA-COMP:13555"/>
        <dbReference type="Rhea" id="RHEA-COMP:13556"/>
        <dbReference type="ChEBI" id="CHEBI:29950"/>
        <dbReference type="ChEBI" id="CHEBI:82612"/>
        <dbReference type="ChEBI" id="CHEBI:137386"/>
        <dbReference type="ChEBI" id="CHEBI:137387"/>
        <dbReference type="EC" id="2.1.1.63"/>
    </reaction>
</comment>
<evidence type="ECO:0000256" key="4">
    <source>
        <dbReference type="ARBA" id="ARBA00011918"/>
    </source>
</evidence>
<keyword evidence="8" id="KW-0227">DNA damage</keyword>
<reference evidence="14" key="4">
    <citation type="submission" date="2025-09" db="UniProtKB">
        <authorList>
            <consortium name="Ensembl"/>
        </authorList>
    </citation>
    <scope>IDENTIFICATION</scope>
</reference>
<dbReference type="PANTHER" id="PTHR46460:SF1">
    <property type="entry name" value="METHYLATED-DNA--PROTEIN-CYSTEINE METHYLTRANSFERASE"/>
    <property type="match status" value="1"/>
</dbReference>
<evidence type="ECO:0000259" key="13">
    <source>
        <dbReference type="Pfam" id="PF01035"/>
    </source>
</evidence>
<dbReference type="InterPro" id="IPR014048">
    <property type="entry name" value="MethylDNA_cys_MeTrfase_DNA-bd"/>
</dbReference>
<dbReference type="STRING" id="7719.ENSCINP00000030291"/>
<evidence type="ECO:0000256" key="6">
    <source>
        <dbReference type="ARBA" id="ARBA00022603"/>
    </source>
</evidence>
<dbReference type="PROSITE" id="PS00374">
    <property type="entry name" value="MGMT"/>
    <property type="match status" value="1"/>
</dbReference>
<evidence type="ECO:0000256" key="10">
    <source>
        <dbReference type="ARBA" id="ARBA00030795"/>
    </source>
</evidence>
<dbReference type="InterPro" id="IPR036388">
    <property type="entry name" value="WH-like_DNA-bd_sf"/>
</dbReference>
<evidence type="ECO:0000256" key="1">
    <source>
        <dbReference type="ARBA" id="ARBA00001286"/>
    </source>
</evidence>
<dbReference type="GO" id="GO:0006281">
    <property type="term" value="P:DNA repair"/>
    <property type="evidence" value="ECO:0000318"/>
    <property type="project" value="GO_Central"/>
</dbReference>
<dbReference type="NCBIfam" id="TIGR00589">
    <property type="entry name" value="ogt"/>
    <property type="match status" value="1"/>
</dbReference>
<organism evidence="14 15">
    <name type="scientific">Ciona intestinalis</name>
    <name type="common">Transparent sea squirt</name>
    <name type="synonym">Ascidia intestinalis</name>
    <dbReference type="NCBI Taxonomy" id="7719"/>
    <lineage>
        <taxon>Eukaryota</taxon>
        <taxon>Metazoa</taxon>
        <taxon>Chordata</taxon>
        <taxon>Tunicata</taxon>
        <taxon>Ascidiacea</taxon>
        <taxon>Phlebobranchia</taxon>
        <taxon>Cionidae</taxon>
        <taxon>Ciona</taxon>
    </lineage>
</organism>
<dbReference type="AlphaFoldDB" id="H2XKV9"/>
<dbReference type="EC" id="2.1.1.63" evidence="4"/>
<dbReference type="Proteomes" id="UP000008144">
    <property type="component" value="Chromosome 10"/>
</dbReference>
<dbReference type="InterPro" id="IPR036217">
    <property type="entry name" value="MethylDNA_cys_MeTrfase_DNAb"/>
</dbReference>
<comment type="similarity">
    <text evidence="3">Belongs to the MGMT family.</text>
</comment>
<dbReference type="InParanoid" id="H2XKV9"/>
<reference evidence="15" key="1">
    <citation type="journal article" date="2002" name="Science">
        <title>The draft genome of Ciona intestinalis: insights into chordate and vertebrate origins.</title>
        <authorList>
            <person name="Dehal P."/>
            <person name="Satou Y."/>
            <person name="Campbell R.K."/>
            <person name="Chapman J."/>
            <person name="Degnan B."/>
            <person name="De Tomaso A."/>
            <person name="Davidson B."/>
            <person name="Di Gregorio A."/>
            <person name="Gelpke M."/>
            <person name="Goodstein D.M."/>
            <person name="Harafuji N."/>
            <person name="Hastings K.E."/>
            <person name="Ho I."/>
            <person name="Hotta K."/>
            <person name="Huang W."/>
            <person name="Kawashima T."/>
            <person name="Lemaire P."/>
            <person name="Martinez D."/>
            <person name="Meinertzhagen I.A."/>
            <person name="Necula S."/>
            <person name="Nonaka M."/>
            <person name="Putnam N."/>
            <person name="Rash S."/>
            <person name="Saiga H."/>
            <person name="Satake M."/>
            <person name="Terry A."/>
            <person name="Yamada L."/>
            <person name="Wang H.G."/>
            <person name="Awazu S."/>
            <person name="Azumi K."/>
            <person name="Boore J."/>
            <person name="Branno M."/>
            <person name="Chin-Bow S."/>
            <person name="DeSantis R."/>
            <person name="Doyle S."/>
            <person name="Francino P."/>
            <person name="Keys D.N."/>
            <person name="Haga S."/>
            <person name="Hayashi H."/>
            <person name="Hino K."/>
            <person name="Imai K.S."/>
            <person name="Inaba K."/>
            <person name="Kano S."/>
            <person name="Kobayashi K."/>
            <person name="Kobayashi M."/>
            <person name="Lee B.I."/>
            <person name="Makabe K.W."/>
            <person name="Manohar C."/>
            <person name="Matassi G."/>
            <person name="Medina M."/>
            <person name="Mochizuki Y."/>
            <person name="Mount S."/>
            <person name="Morishita T."/>
            <person name="Miura S."/>
            <person name="Nakayama A."/>
            <person name="Nishizaka S."/>
            <person name="Nomoto H."/>
            <person name="Ohta F."/>
            <person name="Oishi K."/>
            <person name="Rigoutsos I."/>
            <person name="Sano M."/>
            <person name="Sasaki A."/>
            <person name="Sasakura Y."/>
            <person name="Shoguchi E."/>
            <person name="Shin-i T."/>
            <person name="Spagnuolo A."/>
            <person name="Stainier D."/>
            <person name="Suzuki M.M."/>
            <person name="Tassy O."/>
            <person name="Takatori N."/>
            <person name="Tokuoka M."/>
            <person name="Yagi K."/>
            <person name="Yoshizaki F."/>
            <person name="Wada S."/>
            <person name="Zhang C."/>
            <person name="Hyatt P.D."/>
            <person name="Larimer F."/>
            <person name="Detter C."/>
            <person name="Doggett N."/>
            <person name="Glavina T."/>
            <person name="Hawkins T."/>
            <person name="Richardson P."/>
            <person name="Lucas S."/>
            <person name="Kohara Y."/>
            <person name="Levine M."/>
            <person name="Satoh N."/>
            <person name="Rokhsar D.S."/>
        </authorList>
    </citation>
    <scope>NUCLEOTIDE SEQUENCE [LARGE SCALE GENOMIC DNA]</scope>
</reference>
<evidence type="ECO:0000256" key="5">
    <source>
        <dbReference type="ARBA" id="ARBA00015377"/>
    </source>
</evidence>
<dbReference type="Gene3D" id="3.30.160.70">
    <property type="entry name" value="Methylated DNA-protein cysteine methyltransferase domain"/>
    <property type="match status" value="1"/>
</dbReference>
<evidence type="ECO:0000256" key="7">
    <source>
        <dbReference type="ARBA" id="ARBA00022679"/>
    </source>
</evidence>
<evidence type="ECO:0000313" key="15">
    <source>
        <dbReference type="Proteomes" id="UP000008144"/>
    </source>
</evidence>
<dbReference type="OMA" id="KYCMTWL"/>
<dbReference type="GO" id="GO:0005654">
    <property type="term" value="C:nucleoplasm"/>
    <property type="evidence" value="ECO:0000318"/>
    <property type="project" value="GO_Central"/>
</dbReference>